<proteinExistence type="predicted"/>
<accession>A0A543PN73</accession>
<protein>
    <submittedName>
        <fullName evidence="2">Uncharacterized protein</fullName>
    </submittedName>
</protein>
<evidence type="ECO:0000313" key="2">
    <source>
        <dbReference type="EMBL" id="TQN45541.1"/>
    </source>
</evidence>
<gene>
    <name evidence="2" type="ORF">FHX52_4781</name>
</gene>
<dbReference type="OrthoDB" id="9757728at2"/>
<evidence type="ECO:0000256" key="1">
    <source>
        <dbReference type="SAM" id="Coils"/>
    </source>
</evidence>
<keyword evidence="1" id="KW-0175">Coiled coil</keyword>
<organism evidence="2 3">
    <name type="scientific">Humibacillus xanthopallidus</name>
    <dbReference type="NCBI Taxonomy" id="412689"/>
    <lineage>
        <taxon>Bacteria</taxon>
        <taxon>Bacillati</taxon>
        <taxon>Actinomycetota</taxon>
        <taxon>Actinomycetes</taxon>
        <taxon>Micrococcales</taxon>
        <taxon>Intrasporangiaceae</taxon>
        <taxon>Humibacillus</taxon>
    </lineage>
</organism>
<dbReference type="Proteomes" id="UP000320085">
    <property type="component" value="Unassembled WGS sequence"/>
</dbReference>
<feature type="coiled-coil region" evidence="1">
    <location>
        <begin position="68"/>
        <end position="95"/>
    </location>
</feature>
<dbReference type="AlphaFoldDB" id="A0A543PN73"/>
<reference evidence="2 3" key="1">
    <citation type="submission" date="2019-06" db="EMBL/GenBank/DDBJ databases">
        <title>Sequencing the genomes of 1000 actinobacteria strains.</title>
        <authorList>
            <person name="Klenk H.-P."/>
        </authorList>
    </citation>
    <scope>NUCLEOTIDE SEQUENCE [LARGE SCALE GENOMIC DNA]</scope>
    <source>
        <strain evidence="2 3">DSM 21776</strain>
    </source>
</reference>
<dbReference type="EMBL" id="VFQF01000003">
    <property type="protein sequence ID" value="TQN45541.1"/>
    <property type="molecule type" value="Genomic_DNA"/>
</dbReference>
<comment type="caution">
    <text evidence="2">The sequence shown here is derived from an EMBL/GenBank/DDBJ whole genome shotgun (WGS) entry which is preliminary data.</text>
</comment>
<sequence>MLAENVIVPDPVNYAALTAWNNAVAAARAQVALHTANAASIAASLRLDVPSSPASIAQATVASTASALAAANSAVATAQQQQTQAQNDARTAEAAVLAAQAAEAAATKRVSDALAARMAGATTSAALSATVDGLALRERYRAGGSATPPVWDLATIPFRLTAAEVPLDPQVTLPVIGDPDHPALVTVLDDLDDSVDAIADLVAAEGIHQLVGGNLARSGAALEIAQSGTVPDDLDVVSTPVRGYDITHRVLVVGDTAAAAPWPSTSPGVIGTVDPRYAAWLAGLLPDPRRVHLQAVATDDAGGVVASLDLTAAELGLDAPDWLRVAADAGELAARVARAARPVMDSSGDTPVTGPIRIAPSAQLAPGAMPLEALLAAASAARALVAGARALQASDLTASGETPPPPAADVVVAAVRAVTVAQQALAALDADLASAPNRSGSALVDVLFRAAAVGLAEATPPLAAGVTSDEALRELAAAARKRLSPRLAQPTFTPSAAGADATLEAARALLPILLGGPVPLMLPVPLPTAALVRSDLREGSAPIAPPAAVRDWLMDHARVRPAVASLLDAYDCAETLCAAAGLRVRATQLPRQSGAVWSGTDPAPAPGLVDVVVVRSGGTTVPDAVTGLAVDAWVQTVPDSTHDAALAFHYDEPDADPPQAILVAVPPSLAPNRVPATWDLASLVGVVTSTMAQAADRAVAADLVTGSVTIAGAP</sequence>
<dbReference type="RefSeq" id="WP_141824739.1">
    <property type="nucleotide sequence ID" value="NZ_BAAAQC010000013.1"/>
</dbReference>
<evidence type="ECO:0000313" key="3">
    <source>
        <dbReference type="Proteomes" id="UP000320085"/>
    </source>
</evidence>
<name>A0A543PN73_9MICO</name>